<gene>
    <name evidence="3" type="ORF">GCM10008943_20090</name>
</gene>
<keyword evidence="2" id="KW-0472">Membrane</keyword>
<evidence type="ECO:0000313" key="3">
    <source>
        <dbReference type="EMBL" id="GAA0604524.1"/>
    </source>
</evidence>
<dbReference type="Proteomes" id="UP001424441">
    <property type="component" value="Unassembled WGS sequence"/>
</dbReference>
<proteinExistence type="predicted"/>
<feature type="compositionally biased region" description="Basic and acidic residues" evidence="1">
    <location>
        <begin position="88"/>
        <end position="101"/>
    </location>
</feature>
<comment type="caution">
    <text evidence="3">The sequence shown here is derived from an EMBL/GenBank/DDBJ whole genome shotgun (WGS) entry which is preliminary data.</text>
</comment>
<accession>A0ABN1G5N9</accession>
<organism evidence="3 4">
    <name type="scientific">Paenochrobactrum glaciei</name>
    <dbReference type="NCBI Taxonomy" id="486407"/>
    <lineage>
        <taxon>Bacteria</taxon>
        <taxon>Pseudomonadati</taxon>
        <taxon>Pseudomonadota</taxon>
        <taxon>Alphaproteobacteria</taxon>
        <taxon>Hyphomicrobiales</taxon>
        <taxon>Brucellaceae</taxon>
        <taxon>Paenochrobactrum</taxon>
    </lineage>
</organism>
<feature type="transmembrane region" description="Helical" evidence="2">
    <location>
        <begin position="21"/>
        <end position="39"/>
    </location>
</feature>
<dbReference type="RefSeq" id="WP_343805075.1">
    <property type="nucleotide sequence ID" value="NZ_BAAADE010000003.1"/>
</dbReference>
<evidence type="ECO:0000256" key="2">
    <source>
        <dbReference type="SAM" id="Phobius"/>
    </source>
</evidence>
<dbReference type="EMBL" id="BAAADE010000003">
    <property type="protein sequence ID" value="GAA0604524.1"/>
    <property type="molecule type" value="Genomic_DNA"/>
</dbReference>
<keyword evidence="2" id="KW-1133">Transmembrane helix</keyword>
<evidence type="ECO:0000256" key="1">
    <source>
        <dbReference type="SAM" id="MobiDB-lite"/>
    </source>
</evidence>
<feature type="region of interest" description="Disordered" evidence="1">
    <location>
        <begin position="78"/>
        <end position="101"/>
    </location>
</feature>
<evidence type="ECO:0000313" key="4">
    <source>
        <dbReference type="Proteomes" id="UP001424441"/>
    </source>
</evidence>
<protein>
    <recommendedName>
        <fullName evidence="5">DUF3311 domain-containing protein</fullName>
    </recommendedName>
</protein>
<keyword evidence="2" id="KW-0812">Transmembrane</keyword>
<evidence type="ECO:0008006" key="5">
    <source>
        <dbReference type="Google" id="ProtNLM"/>
    </source>
</evidence>
<sequence>MVQNRGHARPPQSDGDKKRDNAVFLLPLFGCVFSLPPMMNLFNHKVLVFGIPLAFLYLLGVWTIMVVIAFFISRKSRKTQAPSPEAEPQNRDLTADQNRPR</sequence>
<name>A0ABN1G5N9_9HYPH</name>
<reference evidence="3 4" key="1">
    <citation type="journal article" date="2019" name="Int. J. Syst. Evol. Microbiol.">
        <title>The Global Catalogue of Microorganisms (GCM) 10K type strain sequencing project: providing services to taxonomists for standard genome sequencing and annotation.</title>
        <authorList>
            <consortium name="The Broad Institute Genomics Platform"/>
            <consortium name="The Broad Institute Genome Sequencing Center for Infectious Disease"/>
            <person name="Wu L."/>
            <person name="Ma J."/>
        </authorList>
    </citation>
    <scope>NUCLEOTIDE SEQUENCE [LARGE SCALE GENOMIC DNA]</scope>
    <source>
        <strain evidence="3 4">JCM 15115</strain>
    </source>
</reference>
<feature type="transmembrane region" description="Helical" evidence="2">
    <location>
        <begin position="51"/>
        <end position="72"/>
    </location>
</feature>
<keyword evidence="4" id="KW-1185">Reference proteome</keyword>